<comment type="caution">
    <text evidence="3">The sequence shown here is derived from an EMBL/GenBank/DDBJ whole genome shotgun (WGS) entry which is preliminary data.</text>
</comment>
<feature type="compositionally biased region" description="Low complexity" evidence="2">
    <location>
        <begin position="143"/>
        <end position="157"/>
    </location>
</feature>
<evidence type="ECO:0000313" key="3">
    <source>
        <dbReference type="EMBL" id="PGG96897.1"/>
    </source>
</evidence>
<feature type="compositionally biased region" description="Polar residues" evidence="2">
    <location>
        <begin position="1"/>
        <end position="10"/>
    </location>
</feature>
<proteinExistence type="predicted"/>
<feature type="compositionally biased region" description="Low complexity" evidence="2">
    <location>
        <begin position="113"/>
        <end position="124"/>
    </location>
</feature>
<name>A0A2B7WK62_POLH7</name>
<organism evidence="3 4">
    <name type="scientific">Polytolypa hystricis (strain UAMH7299)</name>
    <dbReference type="NCBI Taxonomy" id="1447883"/>
    <lineage>
        <taxon>Eukaryota</taxon>
        <taxon>Fungi</taxon>
        <taxon>Dikarya</taxon>
        <taxon>Ascomycota</taxon>
        <taxon>Pezizomycotina</taxon>
        <taxon>Eurotiomycetes</taxon>
        <taxon>Eurotiomycetidae</taxon>
        <taxon>Onygenales</taxon>
        <taxon>Onygenales incertae sedis</taxon>
        <taxon>Polytolypa</taxon>
    </lineage>
</organism>
<dbReference type="Proteomes" id="UP000224634">
    <property type="component" value="Unassembled WGS sequence"/>
</dbReference>
<evidence type="ECO:0000256" key="1">
    <source>
        <dbReference type="SAM" id="Coils"/>
    </source>
</evidence>
<dbReference type="OrthoDB" id="4187428at2759"/>
<keyword evidence="4" id="KW-1185">Reference proteome</keyword>
<evidence type="ECO:0000313" key="4">
    <source>
        <dbReference type="Proteomes" id="UP000224634"/>
    </source>
</evidence>
<feature type="compositionally biased region" description="Polar residues" evidence="2">
    <location>
        <begin position="432"/>
        <end position="442"/>
    </location>
</feature>
<reference evidence="3 4" key="1">
    <citation type="submission" date="2017-10" db="EMBL/GenBank/DDBJ databases">
        <title>Comparative genomics in systemic dimorphic fungi from Ajellomycetaceae.</title>
        <authorList>
            <person name="Munoz J.F."/>
            <person name="Mcewen J.G."/>
            <person name="Clay O.K."/>
            <person name="Cuomo C.A."/>
        </authorList>
    </citation>
    <scope>NUCLEOTIDE SEQUENCE [LARGE SCALE GENOMIC DNA]</scope>
    <source>
        <strain evidence="3 4">UAMH7299</strain>
    </source>
</reference>
<evidence type="ECO:0000256" key="2">
    <source>
        <dbReference type="SAM" id="MobiDB-lite"/>
    </source>
</evidence>
<protein>
    <recommendedName>
        <fullName evidence="5">Retrotransposon gag domain-containing protein</fullName>
    </recommendedName>
</protein>
<evidence type="ECO:0008006" key="5">
    <source>
        <dbReference type="Google" id="ProtNLM"/>
    </source>
</evidence>
<gene>
    <name evidence="3" type="ORF">AJ80_09764</name>
</gene>
<feature type="compositionally biased region" description="Basic and acidic residues" evidence="2">
    <location>
        <begin position="390"/>
        <end position="412"/>
    </location>
</feature>
<feature type="compositionally biased region" description="Basic and acidic residues" evidence="2">
    <location>
        <begin position="445"/>
        <end position="462"/>
    </location>
</feature>
<feature type="region of interest" description="Disordered" evidence="2">
    <location>
        <begin position="105"/>
        <end position="187"/>
    </location>
</feature>
<feature type="compositionally biased region" description="Low complexity" evidence="2">
    <location>
        <begin position="165"/>
        <end position="182"/>
    </location>
</feature>
<sequence length="471" mass="53763">MDSATQSGREGQSPEPELEIGIYGPDDPLDIEGENAQIAQSTLPSRTLRSKSRILETQEPIEAESSEDEASIKALAAKKKKQLDKLKQKKKLLELDKAIRQLQAEIASNEQCDPGQPGAPPAGADDPDHPEDEEGPHEHTPRSSAEPEPAAAASPSELANTGHGNQTSRSSRRTTANRAQSAHILSLTTTPKWQTELKDREMLKAPQRKIEKIQCRNYKELEQFITNAKTYHAYNHWYFNGPDYRKVLEAAQHFDTKLLMRWSTHMNTLDAAPTWENLVLWLVNLTDDPDKVSREADMQYMKMQQREYQSVYDFATDLQSVELRCREHYTDSQRKTHLYTKVVPEIRVELDKHAVRMEDLDYEGLITKLTQVENNMPDRVKQIKNGARNRNKDANDGKSLDERVSFRNDKHDKSFKRKRETDAASTKPLKTKPSNTWCNFHKSNTHSDAECKAQKAQRDRPSRPNLDAKNA</sequence>
<feature type="region of interest" description="Disordered" evidence="2">
    <location>
        <begin position="1"/>
        <end position="31"/>
    </location>
</feature>
<feature type="coiled-coil region" evidence="1">
    <location>
        <begin position="69"/>
        <end position="105"/>
    </location>
</feature>
<feature type="region of interest" description="Disordered" evidence="2">
    <location>
        <begin position="377"/>
        <end position="471"/>
    </location>
</feature>
<dbReference type="AlphaFoldDB" id="A0A2B7WK62"/>
<keyword evidence="1" id="KW-0175">Coiled coil</keyword>
<accession>A0A2B7WK62</accession>
<dbReference type="EMBL" id="PDNA01000341">
    <property type="protein sequence ID" value="PGG96897.1"/>
    <property type="molecule type" value="Genomic_DNA"/>
</dbReference>